<dbReference type="InterPro" id="IPR025997">
    <property type="entry name" value="SBP_2_dom"/>
</dbReference>
<evidence type="ECO:0000313" key="5">
    <source>
        <dbReference type="EMBL" id="MFC4468669.1"/>
    </source>
</evidence>
<keyword evidence="6" id="KW-1185">Reference proteome</keyword>
<keyword evidence="3" id="KW-0732">Signal</keyword>
<dbReference type="Gene3D" id="3.40.50.2300">
    <property type="match status" value="2"/>
</dbReference>
<evidence type="ECO:0000256" key="3">
    <source>
        <dbReference type="ARBA" id="ARBA00022729"/>
    </source>
</evidence>
<evidence type="ECO:0000313" key="6">
    <source>
        <dbReference type="Proteomes" id="UP001596012"/>
    </source>
</evidence>
<comment type="similarity">
    <text evidence="2">Belongs to the bacterial solute-binding protein 2 family.</text>
</comment>
<protein>
    <submittedName>
        <fullName evidence="5">Substrate-binding domain-containing protein</fullName>
    </submittedName>
</protein>
<organism evidence="5 6">
    <name type="scientific">Streptomyces xiangluensis</name>
    <dbReference type="NCBI Taxonomy" id="2665720"/>
    <lineage>
        <taxon>Bacteria</taxon>
        <taxon>Bacillati</taxon>
        <taxon>Actinomycetota</taxon>
        <taxon>Actinomycetes</taxon>
        <taxon>Kitasatosporales</taxon>
        <taxon>Streptomycetaceae</taxon>
        <taxon>Streptomyces</taxon>
    </lineage>
</organism>
<accession>A0ABV8YVE7</accession>
<evidence type="ECO:0000259" key="4">
    <source>
        <dbReference type="Pfam" id="PF13407"/>
    </source>
</evidence>
<dbReference type="Pfam" id="PF13407">
    <property type="entry name" value="Peripla_BP_4"/>
    <property type="match status" value="1"/>
</dbReference>
<dbReference type="PANTHER" id="PTHR46847:SF1">
    <property type="entry name" value="D-ALLOSE-BINDING PERIPLASMIC PROTEIN-RELATED"/>
    <property type="match status" value="1"/>
</dbReference>
<sequence>MNRSIHRRARTRVAASSTGIVLTVLLAGCGGSSGTVGSGASAGTTDTKGEASAECGKVPTIAPKDPDGAVKALPADLQKVYNAYGEEVFASAWQDKKALGRPAKVGFSYLPTSNAYAAAVVKQLEASFADAKAEGLVQGKLVKRIMTDPATMTPAEQIRGYNELVDSGVDIIYITPLSGDAMVSAVDAAGKKGIVTVALSSTIRSKYAVNVAENSYLNIAEPTALVAQQLKGKGNVVVVRGFQGLSSETIAYKAVKDVLAACPDMKVIGEVNGAYVPPVAKGELLKFLSSHPQKIDTVVQLGVMGSGVYAAFESTGRDIPKVVDAGASASSLASWKKLAADGYESAGTGGNGTQQAQAWFTAGMMVMQGAGPKAGTITREPSVITKDNLSDYLPKGATPSDLGEVEDGEAWMPQEYLDKFFDNPAAAE</sequence>
<name>A0ABV8YVE7_9ACTN</name>
<reference evidence="6" key="1">
    <citation type="journal article" date="2019" name="Int. J. Syst. Evol. Microbiol.">
        <title>The Global Catalogue of Microorganisms (GCM) 10K type strain sequencing project: providing services to taxonomists for standard genome sequencing and annotation.</title>
        <authorList>
            <consortium name="The Broad Institute Genomics Platform"/>
            <consortium name="The Broad Institute Genome Sequencing Center for Infectious Disease"/>
            <person name="Wu L."/>
            <person name="Ma J."/>
        </authorList>
    </citation>
    <scope>NUCLEOTIDE SEQUENCE [LARGE SCALE GENOMIC DNA]</scope>
    <source>
        <strain evidence="6">DT43</strain>
    </source>
</reference>
<dbReference type="RefSeq" id="WP_386346640.1">
    <property type="nucleotide sequence ID" value="NZ_JBHSFG010000052.1"/>
</dbReference>
<dbReference type="Proteomes" id="UP001596012">
    <property type="component" value="Unassembled WGS sequence"/>
</dbReference>
<evidence type="ECO:0000256" key="1">
    <source>
        <dbReference type="ARBA" id="ARBA00004196"/>
    </source>
</evidence>
<comment type="caution">
    <text evidence="5">The sequence shown here is derived from an EMBL/GenBank/DDBJ whole genome shotgun (WGS) entry which is preliminary data.</text>
</comment>
<comment type="subcellular location">
    <subcellularLocation>
        <location evidence="1">Cell envelope</location>
    </subcellularLocation>
</comment>
<dbReference type="PANTHER" id="PTHR46847">
    <property type="entry name" value="D-ALLOSE-BINDING PERIPLASMIC PROTEIN-RELATED"/>
    <property type="match status" value="1"/>
</dbReference>
<proteinExistence type="inferred from homology"/>
<dbReference type="PROSITE" id="PS51257">
    <property type="entry name" value="PROKAR_LIPOPROTEIN"/>
    <property type="match status" value="1"/>
</dbReference>
<dbReference type="InterPro" id="IPR028082">
    <property type="entry name" value="Peripla_BP_I"/>
</dbReference>
<feature type="domain" description="Periplasmic binding protein" evidence="4">
    <location>
        <begin position="105"/>
        <end position="366"/>
    </location>
</feature>
<evidence type="ECO:0000256" key="2">
    <source>
        <dbReference type="ARBA" id="ARBA00007639"/>
    </source>
</evidence>
<dbReference type="SUPFAM" id="SSF53822">
    <property type="entry name" value="Periplasmic binding protein-like I"/>
    <property type="match status" value="1"/>
</dbReference>
<gene>
    <name evidence="5" type="ORF">ACFPH6_29760</name>
</gene>
<dbReference type="EMBL" id="JBHSFG010000052">
    <property type="protein sequence ID" value="MFC4468669.1"/>
    <property type="molecule type" value="Genomic_DNA"/>
</dbReference>